<comment type="function">
    <text evidence="2 10">Forms oxaloacetate, a four-carbon dicarboxylic acid source for the tricarboxylic acid cycle.</text>
</comment>
<dbReference type="EC" id="4.1.1.31" evidence="4 10"/>
<dbReference type="PROSITE" id="PS00393">
    <property type="entry name" value="PEPCASE_2"/>
    <property type="match status" value="1"/>
</dbReference>
<evidence type="ECO:0000256" key="2">
    <source>
        <dbReference type="ARBA" id="ARBA00003670"/>
    </source>
</evidence>
<dbReference type="PANTHER" id="PTHR30523">
    <property type="entry name" value="PHOSPHOENOLPYRUVATE CARBOXYLASE"/>
    <property type="match status" value="1"/>
</dbReference>
<evidence type="ECO:0000256" key="8">
    <source>
        <dbReference type="ARBA" id="ARBA00023300"/>
    </source>
</evidence>
<dbReference type="InterPro" id="IPR033129">
    <property type="entry name" value="PEPCASE_His_AS"/>
</dbReference>
<proteinExistence type="inferred from homology"/>
<evidence type="ECO:0000256" key="5">
    <source>
        <dbReference type="ARBA" id="ARBA00022419"/>
    </source>
</evidence>
<dbReference type="GO" id="GO:0006099">
    <property type="term" value="P:tricarboxylic acid cycle"/>
    <property type="evidence" value="ECO:0007669"/>
    <property type="project" value="InterPro"/>
</dbReference>
<dbReference type="PANTHER" id="PTHR30523:SF6">
    <property type="entry name" value="PHOSPHOENOLPYRUVATE CARBOXYLASE"/>
    <property type="match status" value="1"/>
</dbReference>
<comment type="catalytic activity">
    <reaction evidence="9 10">
        <text>oxaloacetate + phosphate = phosphoenolpyruvate + hydrogencarbonate</text>
        <dbReference type="Rhea" id="RHEA:28370"/>
        <dbReference type="ChEBI" id="CHEBI:16452"/>
        <dbReference type="ChEBI" id="CHEBI:17544"/>
        <dbReference type="ChEBI" id="CHEBI:43474"/>
        <dbReference type="ChEBI" id="CHEBI:58702"/>
        <dbReference type="EC" id="4.1.1.31"/>
    </reaction>
</comment>
<dbReference type="RefSeq" id="WP_145089113.1">
    <property type="nucleotide sequence ID" value="NZ_CP036274.1"/>
</dbReference>
<dbReference type="Proteomes" id="UP000315017">
    <property type="component" value="Chromosome"/>
</dbReference>
<dbReference type="SUPFAM" id="SSF51621">
    <property type="entry name" value="Phosphoenolpyruvate/pyruvate domain"/>
    <property type="match status" value="1"/>
</dbReference>
<organism evidence="12 13">
    <name type="scientific">Anatilimnocola aggregata</name>
    <dbReference type="NCBI Taxonomy" id="2528021"/>
    <lineage>
        <taxon>Bacteria</taxon>
        <taxon>Pseudomonadati</taxon>
        <taxon>Planctomycetota</taxon>
        <taxon>Planctomycetia</taxon>
        <taxon>Pirellulales</taxon>
        <taxon>Pirellulaceae</taxon>
        <taxon>Anatilimnocola</taxon>
    </lineage>
</organism>
<evidence type="ECO:0000256" key="11">
    <source>
        <dbReference type="PROSITE-ProRule" id="PRU10112"/>
    </source>
</evidence>
<evidence type="ECO:0000313" key="12">
    <source>
        <dbReference type="EMBL" id="QDU27832.1"/>
    </source>
</evidence>
<keyword evidence="12" id="KW-0670">Pyruvate</keyword>
<comment type="similarity">
    <text evidence="3 10">Belongs to the PEPCase type 1 family.</text>
</comment>
<evidence type="ECO:0000256" key="6">
    <source>
        <dbReference type="ARBA" id="ARBA00022842"/>
    </source>
</evidence>
<dbReference type="HAMAP" id="MF_00595">
    <property type="entry name" value="PEPcase_type1"/>
    <property type="match status" value="1"/>
</dbReference>
<dbReference type="PRINTS" id="PR00150">
    <property type="entry name" value="PEPCARBXLASE"/>
</dbReference>
<dbReference type="GO" id="GO:0000287">
    <property type="term" value="F:magnesium ion binding"/>
    <property type="evidence" value="ECO:0007669"/>
    <property type="project" value="UniProtKB-UniRule"/>
</dbReference>
<feature type="active site" evidence="10">
    <location>
        <position position="144"/>
    </location>
</feature>
<dbReference type="GO" id="GO:0006107">
    <property type="term" value="P:oxaloacetate metabolic process"/>
    <property type="evidence" value="ECO:0007669"/>
    <property type="project" value="UniProtKB-UniRule"/>
</dbReference>
<dbReference type="GO" id="GO:0015977">
    <property type="term" value="P:carbon fixation"/>
    <property type="evidence" value="ECO:0007669"/>
    <property type="project" value="UniProtKB-UniRule"/>
</dbReference>
<dbReference type="GO" id="GO:0005829">
    <property type="term" value="C:cytosol"/>
    <property type="evidence" value="ECO:0007669"/>
    <property type="project" value="TreeGrafter"/>
</dbReference>
<evidence type="ECO:0000256" key="7">
    <source>
        <dbReference type="ARBA" id="ARBA00023239"/>
    </source>
</evidence>
<gene>
    <name evidence="10 12" type="primary">ppc</name>
    <name evidence="12" type="ORF">ETAA8_29230</name>
</gene>
<accession>A0A517YCH9</accession>
<dbReference type="Pfam" id="PF00311">
    <property type="entry name" value="PEPcase"/>
    <property type="match status" value="1"/>
</dbReference>
<dbReference type="AlphaFoldDB" id="A0A517YCH9"/>
<dbReference type="InterPro" id="IPR022805">
    <property type="entry name" value="PEP_COase_bac/pln-type"/>
</dbReference>
<dbReference type="InterPro" id="IPR021135">
    <property type="entry name" value="PEP_COase"/>
</dbReference>
<evidence type="ECO:0000256" key="3">
    <source>
        <dbReference type="ARBA" id="ARBA00008346"/>
    </source>
</evidence>
<keyword evidence="7 10" id="KW-0456">Lyase</keyword>
<dbReference type="GO" id="GO:0008964">
    <property type="term" value="F:phosphoenolpyruvate carboxylase activity"/>
    <property type="evidence" value="ECO:0007669"/>
    <property type="project" value="UniProtKB-UniRule"/>
</dbReference>
<evidence type="ECO:0000256" key="1">
    <source>
        <dbReference type="ARBA" id="ARBA00001946"/>
    </source>
</evidence>
<comment type="cofactor">
    <cofactor evidence="1 10">
        <name>Mg(2+)</name>
        <dbReference type="ChEBI" id="CHEBI:18420"/>
    </cofactor>
</comment>
<evidence type="ECO:0000256" key="4">
    <source>
        <dbReference type="ARBA" id="ARBA00012305"/>
    </source>
</evidence>
<reference evidence="12 13" key="1">
    <citation type="submission" date="2019-02" db="EMBL/GenBank/DDBJ databases">
        <title>Deep-cultivation of Planctomycetes and their phenomic and genomic characterization uncovers novel biology.</title>
        <authorList>
            <person name="Wiegand S."/>
            <person name="Jogler M."/>
            <person name="Boedeker C."/>
            <person name="Pinto D."/>
            <person name="Vollmers J."/>
            <person name="Rivas-Marin E."/>
            <person name="Kohn T."/>
            <person name="Peeters S.H."/>
            <person name="Heuer A."/>
            <person name="Rast P."/>
            <person name="Oberbeckmann S."/>
            <person name="Bunk B."/>
            <person name="Jeske O."/>
            <person name="Meyerdierks A."/>
            <person name="Storesund J.E."/>
            <person name="Kallscheuer N."/>
            <person name="Luecker S."/>
            <person name="Lage O.M."/>
            <person name="Pohl T."/>
            <person name="Merkel B.J."/>
            <person name="Hornburger P."/>
            <person name="Mueller R.-W."/>
            <person name="Bruemmer F."/>
            <person name="Labrenz M."/>
            <person name="Spormann A.M."/>
            <person name="Op den Camp H."/>
            <person name="Overmann J."/>
            <person name="Amann R."/>
            <person name="Jetten M.S.M."/>
            <person name="Mascher T."/>
            <person name="Medema M.H."/>
            <person name="Devos D.P."/>
            <person name="Kaster A.-K."/>
            <person name="Ovreas L."/>
            <person name="Rohde M."/>
            <person name="Galperin M.Y."/>
            <person name="Jogler C."/>
        </authorList>
    </citation>
    <scope>NUCLEOTIDE SEQUENCE [LARGE SCALE GENOMIC DNA]</scope>
    <source>
        <strain evidence="12 13">ETA_A8</strain>
    </source>
</reference>
<dbReference type="NCBIfam" id="NF000584">
    <property type="entry name" value="PRK00009.1"/>
    <property type="match status" value="1"/>
</dbReference>
<evidence type="ECO:0000256" key="9">
    <source>
        <dbReference type="ARBA" id="ARBA00048995"/>
    </source>
</evidence>
<protein>
    <recommendedName>
        <fullName evidence="5 10">Phosphoenolpyruvate carboxylase</fullName>
        <shortName evidence="10">PEPC</shortName>
        <shortName evidence="10">PEPCase</shortName>
        <ecNumber evidence="4 10">4.1.1.31</ecNumber>
    </recommendedName>
</protein>
<keyword evidence="6 10" id="KW-0460">Magnesium</keyword>
<dbReference type="EMBL" id="CP036274">
    <property type="protein sequence ID" value="QDU27832.1"/>
    <property type="molecule type" value="Genomic_DNA"/>
</dbReference>
<dbReference type="KEGG" id="aagg:ETAA8_29230"/>
<evidence type="ECO:0000313" key="13">
    <source>
        <dbReference type="Proteomes" id="UP000315017"/>
    </source>
</evidence>
<feature type="active site" evidence="10 11">
    <location>
        <position position="575"/>
    </location>
</feature>
<keyword evidence="8 10" id="KW-0120">Carbon dioxide fixation</keyword>
<dbReference type="OrthoDB" id="9768133at2"/>
<sequence>MATISSDLLRRDVRTLGDMLGEVITESAGSEALALIETIRQLSRRRRSGDHVAEAELAERIPQLTIPEARVVARAFSVFFDLANLAEDRHRIRVLRARVQETAPNPISETIAAGIAKLREAGFTADQVQAAINAVKIELVFTAHPSEAKRRSIRAKLRRMRHALQERDRPDLLPRECERLEMQIRADLTVLWQTDFLRPSKPTVLEEVERGLSITPRLVEVVPQVYDSLRRALEMYYPGKKFDIPLFLRFGSWMGGDRDGNPHVTAAVSRQTLLWLRESAIAQHLAMCKKMYDFLSLSTHEIPVESVIVQRLAERSATWPELAKSLEPVTPLEVYRRWVCMIQWRLQKSMPVDAGASIPIGGYRDGADLFADLQVIQDSLTVHHSQLLAETEVQRWLDLARVFGLHLTRLDVRQDARRYREIMTDILSTLGIVEGYGDLPEEKRCEVLSKSLPWTKPIATDKLAPLTLDTLELFRLLHEAVRSFGPDCLGGHVISLTQCPSDVLNVLWLWRWAQATATETIDDELRIIPLFEKIEDLKNASQTLDAILSHPLYREHVSRLQNRQVIMVGYSDSTKDGGYLAACWGLYQAQSQLQAVAEKHDVSLTFFHGRGGSLGRGGGPAARGILSLPPEALDGTLRLTEQGEVLAERYDDTQVAFRHLEQVAWATLTASALPGVEVKPAWRDMIDELSKRSYTAYRELVDQPGFIQFFASATPIDEIENLPIGSRPARRRGERSLGDLRAIPWVFSWTQNRCMIPAWYGLGTALAEVKYRDRTSWNTICEMYRAWPFMQATIDNAVLALAKADMYIAHHYADLEEDSDIRQRCWSLIAAERDRTRQALLDMVGGGELLATNPWFYSSIDARNPYIDPLNLIQVDLLRRRRTLPAEATDAEREQLRDMLRLTVQGIAAGMRTTG</sequence>
<keyword evidence="13" id="KW-1185">Reference proteome</keyword>
<evidence type="ECO:0000256" key="10">
    <source>
        <dbReference type="HAMAP-Rule" id="MF_00595"/>
    </source>
</evidence>
<dbReference type="Gene3D" id="1.20.1440.90">
    <property type="entry name" value="Phosphoenolpyruvate/pyruvate domain"/>
    <property type="match status" value="1"/>
</dbReference>
<comment type="subunit">
    <text evidence="10">Homotetramer.</text>
</comment>
<name>A0A517YCH9_9BACT</name>
<dbReference type="InterPro" id="IPR015813">
    <property type="entry name" value="Pyrv/PenolPyrv_kinase-like_dom"/>
</dbReference>